<evidence type="ECO:0000256" key="7">
    <source>
        <dbReference type="ARBA" id="ARBA00022837"/>
    </source>
</evidence>
<keyword evidence="13" id="KW-1185">Reference proteome</keyword>
<dbReference type="GO" id="GO:0020037">
    <property type="term" value="F:heme binding"/>
    <property type="evidence" value="ECO:0007669"/>
    <property type="project" value="TreeGrafter"/>
</dbReference>
<sequence length="457" mass="51872">MKKGNEKHWIWVPLGALAALFAAAKARSTEKHRPAHSGACKHRWLWPMIFVALSLFAGIAGGVLITRQYYQRHVLPSRPTVQWQIAENEVNPANWGQWFPDHYQSYLEGLEHAGEPPQKIKLRPALEILWAGYDAAPSIREHRGHPYSLDDVTREAPLRNNQAGCLTCKAAEAPLLLEQMGTDFYKKSFSEMREDVQHPVSCSACHDPETMGLRLSREPFIQAYVRAGGDLKNAGRQEMRSLVCAQCHITYYLDKESGEVNIPWTEEPNISNVEHYYLALSEYRTWEHALTGAEIPKLRHPDYEFFLGSTHHDAGVSCADCHMPFMIKGDRKMTSHSFESPLETPLASCGVCHRESEEYLVQRIERIQADVSGVLSVVEDELVQAVQMVEELRQKPDADPEDIRIAQELHLRAFLHYDWVFAANSMGFHNSREALIILSEAMRLAKEVQLVVLQAGL</sequence>
<feature type="transmembrane region" description="Helical" evidence="11">
    <location>
        <begin position="44"/>
        <end position="65"/>
    </location>
</feature>
<dbReference type="Pfam" id="PF02335">
    <property type="entry name" value="Cytochrom_C552"/>
    <property type="match status" value="1"/>
</dbReference>
<keyword evidence="11" id="KW-0472">Membrane</keyword>
<comment type="similarity">
    <text evidence="2">Belongs to the cytochrome c-552 family.</text>
</comment>
<dbReference type="PANTHER" id="PTHR30633">
    <property type="entry name" value="CYTOCHROME C-552 RESPIRATORY NITRITE REDUCTASE"/>
    <property type="match status" value="1"/>
</dbReference>
<dbReference type="SUPFAM" id="SSF48695">
    <property type="entry name" value="Multiheme cytochromes"/>
    <property type="match status" value="1"/>
</dbReference>
<keyword evidence="7" id="KW-0106">Calcium</keyword>
<keyword evidence="6" id="KW-0732">Signal</keyword>
<reference evidence="12 13" key="1">
    <citation type="submission" date="2009-02" db="EMBL/GenBank/DDBJ databases">
        <title>Sequencing of the draft genome and assembly of Dethiobacter alkaliphilus AHT 1.</title>
        <authorList>
            <consortium name="US DOE Joint Genome Institute (JGI-PGF)"/>
            <person name="Lucas S."/>
            <person name="Copeland A."/>
            <person name="Lapidus A."/>
            <person name="Glavina del Rio T."/>
            <person name="Dalin E."/>
            <person name="Tice H."/>
            <person name="Bruce D."/>
            <person name="Goodwin L."/>
            <person name="Pitluck S."/>
            <person name="Larimer F."/>
            <person name="Land M.L."/>
            <person name="Hauser L."/>
            <person name="Muyzer G."/>
        </authorList>
    </citation>
    <scope>NUCLEOTIDE SEQUENCE [LARGE SCALE GENOMIC DNA]</scope>
    <source>
        <strain evidence="12 13">AHT 1</strain>
    </source>
</reference>
<comment type="subcellular location">
    <subcellularLocation>
        <location evidence="1">Cell envelope</location>
    </subcellularLocation>
</comment>
<evidence type="ECO:0000256" key="11">
    <source>
        <dbReference type="SAM" id="Phobius"/>
    </source>
</evidence>
<keyword evidence="4" id="KW-0349">Heme</keyword>
<keyword evidence="9" id="KW-0408">Iron</keyword>
<dbReference type="Gene3D" id="1.10.1130.10">
    <property type="entry name" value="Flavocytochrome C3, Chain A"/>
    <property type="match status" value="1"/>
</dbReference>
<evidence type="ECO:0000256" key="9">
    <source>
        <dbReference type="ARBA" id="ARBA00023004"/>
    </source>
</evidence>
<dbReference type="EMBL" id="ACJM01000021">
    <property type="protein sequence ID" value="EEG76246.1"/>
    <property type="molecule type" value="Genomic_DNA"/>
</dbReference>
<dbReference type="CDD" id="cd00548">
    <property type="entry name" value="NrfA-like"/>
    <property type="match status" value="1"/>
</dbReference>
<dbReference type="PANTHER" id="PTHR30633:SF0">
    <property type="entry name" value="CYTOCHROME C-552"/>
    <property type="match status" value="1"/>
</dbReference>
<comment type="catalytic activity">
    <reaction evidence="10">
        <text>6 Fe(III)-[cytochrome c] + NH4(+) + 2 H2O = 6 Fe(II)-[cytochrome c] + nitrite + 8 H(+)</text>
        <dbReference type="Rhea" id="RHEA:13089"/>
        <dbReference type="Rhea" id="RHEA-COMP:10350"/>
        <dbReference type="Rhea" id="RHEA-COMP:14399"/>
        <dbReference type="ChEBI" id="CHEBI:15377"/>
        <dbReference type="ChEBI" id="CHEBI:15378"/>
        <dbReference type="ChEBI" id="CHEBI:16301"/>
        <dbReference type="ChEBI" id="CHEBI:28938"/>
        <dbReference type="ChEBI" id="CHEBI:29033"/>
        <dbReference type="ChEBI" id="CHEBI:29034"/>
        <dbReference type="EC" id="1.7.2.2"/>
    </reaction>
</comment>
<dbReference type="InterPro" id="IPR036280">
    <property type="entry name" value="Multihaem_cyt_sf"/>
</dbReference>
<dbReference type="Gene3D" id="1.20.140.10">
    <property type="entry name" value="Butyryl-CoA Dehydrogenase, subunit A, domain 3"/>
    <property type="match status" value="1"/>
</dbReference>
<keyword evidence="5" id="KW-0479">Metal-binding</keyword>
<evidence type="ECO:0000256" key="2">
    <source>
        <dbReference type="ARBA" id="ARBA00009288"/>
    </source>
</evidence>
<gene>
    <name evidence="12" type="ORF">DealDRAFT_2872</name>
</gene>
<dbReference type="eggNOG" id="COG3303">
    <property type="taxonomic scope" value="Bacteria"/>
</dbReference>
<evidence type="ECO:0000256" key="1">
    <source>
        <dbReference type="ARBA" id="ARBA00004196"/>
    </source>
</evidence>
<keyword evidence="8 12" id="KW-0560">Oxidoreductase</keyword>
<dbReference type="GO" id="GO:0030288">
    <property type="term" value="C:outer membrane-bounded periplasmic space"/>
    <property type="evidence" value="ECO:0007669"/>
    <property type="project" value="TreeGrafter"/>
</dbReference>
<proteinExistence type="inferred from homology"/>
<dbReference type="STRING" id="555088.DealDRAFT_2872"/>
<dbReference type="OrthoDB" id="9780421at2"/>
<dbReference type="InterPro" id="IPR003321">
    <property type="entry name" value="Cyt_c552"/>
</dbReference>
<evidence type="ECO:0000313" key="13">
    <source>
        <dbReference type="Proteomes" id="UP000006443"/>
    </source>
</evidence>
<dbReference type="RefSeq" id="WP_008518697.1">
    <property type="nucleotide sequence ID" value="NZ_ACJM01000021.1"/>
</dbReference>
<evidence type="ECO:0000256" key="5">
    <source>
        <dbReference type="ARBA" id="ARBA00022723"/>
    </source>
</evidence>
<dbReference type="PIRSF" id="PIRSF000243">
    <property type="entry name" value="Cyt_c552"/>
    <property type="match status" value="1"/>
</dbReference>
<evidence type="ECO:0000256" key="4">
    <source>
        <dbReference type="ARBA" id="ARBA00022617"/>
    </source>
</evidence>
<name>C0GK63_DETAL</name>
<dbReference type="AlphaFoldDB" id="C0GK63"/>
<evidence type="ECO:0000256" key="10">
    <source>
        <dbReference type="ARBA" id="ARBA00049131"/>
    </source>
</evidence>
<evidence type="ECO:0000256" key="8">
    <source>
        <dbReference type="ARBA" id="ARBA00023002"/>
    </source>
</evidence>
<accession>C0GK63</accession>
<dbReference type="GO" id="GO:0019645">
    <property type="term" value="P:anaerobic electron transport chain"/>
    <property type="evidence" value="ECO:0007669"/>
    <property type="project" value="TreeGrafter"/>
</dbReference>
<dbReference type="GO" id="GO:0046872">
    <property type="term" value="F:metal ion binding"/>
    <property type="evidence" value="ECO:0007669"/>
    <property type="project" value="UniProtKB-KW"/>
</dbReference>
<keyword evidence="11" id="KW-1133">Transmembrane helix</keyword>
<organism evidence="12 13">
    <name type="scientific">Dethiobacter alkaliphilus AHT 1</name>
    <dbReference type="NCBI Taxonomy" id="555088"/>
    <lineage>
        <taxon>Bacteria</taxon>
        <taxon>Bacillati</taxon>
        <taxon>Bacillota</taxon>
        <taxon>Dethiobacteria</taxon>
        <taxon>Dethiobacterales</taxon>
        <taxon>Dethiobacteraceae</taxon>
        <taxon>Dethiobacter</taxon>
    </lineage>
</organism>
<dbReference type="EC" id="1.7.2.2" evidence="3"/>
<protein>
    <recommendedName>
        <fullName evidence="3">nitrite reductase (cytochrome; ammonia-forming)</fullName>
        <ecNumber evidence="3">1.7.2.2</ecNumber>
    </recommendedName>
</protein>
<dbReference type="Proteomes" id="UP000006443">
    <property type="component" value="Unassembled WGS sequence"/>
</dbReference>
<comment type="caution">
    <text evidence="12">The sequence shown here is derived from an EMBL/GenBank/DDBJ whole genome shotgun (WGS) entry which is preliminary data.</text>
</comment>
<keyword evidence="11" id="KW-0812">Transmembrane</keyword>
<evidence type="ECO:0000256" key="6">
    <source>
        <dbReference type="ARBA" id="ARBA00022729"/>
    </source>
</evidence>
<evidence type="ECO:0000256" key="3">
    <source>
        <dbReference type="ARBA" id="ARBA00011887"/>
    </source>
</evidence>
<evidence type="ECO:0000313" key="12">
    <source>
        <dbReference type="EMBL" id="EEG76246.1"/>
    </source>
</evidence>
<dbReference type="GO" id="GO:0042279">
    <property type="term" value="F:nitrite reductase (cytochrome, ammonia-forming) activity"/>
    <property type="evidence" value="ECO:0007669"/>
    <property type="project" value="UniProtKB-EC"/>
</dbReference>